<name>A0AAW1PER2_9CHLO</name>
<feature type="transmembrane region" description="Helical" evidence="2">
    <location>
        <begin position="28"/>
        <end position="52"/>
    </location>
</feature>
<evidence type="ECO:0000256" key="1">
    <source>
        <dbReference type="SAM" id="MobiDB-lite"/>
    </source>
</evidence>
<dbReference type="AlphaFoldDB" id="A0AAW1PER2"/>
<evidence type="ECO:0000313" key="4">
    <source>
        <dbReference type="Proteomes" id="UP001465755"/>
    </source>
</evidence>
<proteinExistence type="predicted"/>
<dbReference type="EMBL" id="JALJOQ010000032">
    <property type="protein sequence ID" value="KAK9807272.1"/>
    <property type="molecule type" value="Genomic_DNA"/>
</dbReference>
<keyword evidence="2" id="KW-0812">Transmembrane</keyword>
<organism evidence="3 4">
    <name type="scientific">Symbiochloris irregularis</name>
    <dbReference type="NCBI Taxonomy" id="706552"/>
    <lineage>
        <taxon>Eukaryota</taxon>
        <taxon>Viridiplantae</taxon>
        <taxon>Chlorophyta</taxon>
        <taxon>core chlorophytes</taxon>
        <taxon>Trebouxiophyceae</taxon>
        <taxon>Trebouxiales</taxon>
        <taxon>Trebouxiaceae</taxon>
        <taxon>Symbiochloris</taxon>
    </lineage>
</organism>
<gene>
    <name evidence="3" type="ORF">WJX73_006182</name>
</gene>
<evidence type="ECO:0000256" key="2">
    <source>
        <dbReference type="SAM" id="Phobius"/>
    </source>
</evidence>
<keyword evidence="2" id="KW-1133">Transmembrane helix</keyword>
<accession>A0AAW1PER2</accession>
<feature type="region of interest" description="Disordered" evidence="1">
    <location>
        <begin position="1"/>
        <end position="20"/>
    </location>
</feature>
<comment type="caution">
    <text evidence="3">The sequence shown here is derived from an EMBL/GenBank/DDBJ whole genome shotgun (WGS) entry which is preliminary data.</text>
</comment>
<dbReference type="PANTHER" id="PTHR37204">
    <property type="entry name" value="TRANSMEMBRANE PROTEIN"/>
    <property type="match status" value="1"/>
</dbReference>
<sequence length="270" mass="29701">MRTSSLFGLGQRRSRQPGPRRKRRSWTAFAFAVLLFVVLCGYAGLFALRYWLEQTQQHVRTQDPTRTCRQRLMSLGLVDSLGQGQKESHVINTVARRRLYGDMASQLHSQGLLIGDDAVLTQGLRAQDLFKRHGDHVQAVLHPLNIPVRAIVMPLLDPAPASALKDALHSHVLPIMGADAIWVQDETMFHTTLFHASSFQHAVPASAAQIAAEVLQGSDTVAIRRALQAALPGRAQQAVTQPTILHTTLARLLQPPLPQDPADHGVVSVK</sequence>
<reference evidence="3 4" key="1">
    <citation type="journal article" date="2024" name="Nat. Commun.">
        <title>Phylogenomics reveals the evolutionary origins of lichenization in chlorophyte algae.</title>
        <authorList>
            <person name="Puginier C."/>
            <person name="Libourel C."/>
            <person name="Otte J."/>
            <person name="Skaloud P."/>
            <person name="Haon M."/>
            <person name="Grisel S."/>
            <person name="Petersen M."/>
            <person name="Berrin J.G."/>
            <person name="Delaux P.M."/>
            <person name="Dal Grande F."/>
            <person name="Keller J."/>
        </authorList>
    </citation>
    <scope>NUCLEOTIDE SEQUENCE [LARGE SCALE GENOMIC DNA]</scope>
    <source>
        <strain evidence="3 4">SAG 2036</strain>
    </source>
</reference>
<keyword evidence="2" id="KW-0472">Membrane</keyword>
<dbReference type="Proteomes" id="UP001465755">
    <property type="component" value="Unassembled WGS sequence"/>
</dbReference>
<evidence type="ECO:0000313" key="3">
    <source>
        <dbReference type="EMBL" id="KAK9807272.1"/>
    </source>
</evidence>
<protein>
    <submittedName>
        <fullName evidence="3">Uncharacterized protein</fullName>
    </submittedName>
</protein>
<keyword evidence="4" id="KW-1185">Reference proteome</keyword>
<dbReference type="PANTHER" id="PTHR37204:SF1">
    <property type="entry name" value="TRANSMEMBRANE PROTEIN"/>
    <property type="match status" value="1"/>
</dbReference>